<evidence type="ECO:0000259" key="3">
    <source>
        <dbReference type="Pfam" id="PF25876"/>
    </source>
</evidence>
<evidence type="ECO:0000313" key="8">
    <source>
        <dbReference type="Proteomes" id="UP001501207"/>
    </source>
</evidence>
<gene>
    <name evidence="7" type="ORF">GCM10023143_09290</name>
</gene>
<dbReference type="Gene3D" id="2.40.50.100">
    <property type="match status" value="1"/>
</dbReference>
<dbReference type="SUPFAM" id="SSF111369">
    <property type="entry name" value="HlyD-like secretion proteins"/>
    <property type="match status" value="1"/>
</dbReference>
<evidence type="ECO:0000313" key="7">
    <source>
        <dbReference type="EMBL" id="GAA4304664.1"/>
    </source>
</evidence>
<evidence type="ECO:0000259" key="6">
    <source>
        <dbReference type="Pfam" id="PF25989"/>
    </source>
</evidence>
<keyword evidence="8" id="KW-1185">Reference proteome</keyword>
<organism evidence="7 8">
    <name type="scientific">Compostibacter hankyongensis</name>
    <dbReference type="NCBI Taxonomy" id="1007089"/>
    <lineage>
        <taxon>Bacteria</taxon>
        <taxon>Pseudomonadati</taxon>
        <taxon>Bacteroidota</taxon>
        <taxon>Chitinophagia</taxon>
        <taxon>Chitinophagales</taxon>
        <taxon>Chitinophagaceae</taxon>
        <taxon>Compostibacter</taxon>
    </lineage>
</organism>
<keyword evidence="2" id="KW-0175">Coiled coil</keyword>
<dbReference type="NCBIfam" id="TIGR01730">
    <property type="entry name" value="RND_mfp"/>
    <property type="match status" value="1"/>
</dbReference>
<proteinExistence type="inferred from homology"/>
<dbReference type="InterPro" id="IPR058624">
    <property type="entry name" value="MdtA-like_HH"/>
</dbReference>
<dbReference type="InterPro" id="IPR006143">
    <property type="entry name" value="RND_pump_MFP"/>
</dbReference>
<dbReference type="Pfam" id="PF25989">
    <property type="entry name" value="YknX_C"/>
    <property type="match status" value="1"/>
</dbReference>
<dbReference type="InterPro" id="IPR058625">
    <property type="entry name" value="MdtA-like_BSH"/>
</dbReference>
<comment type="caution">
    <text evidence="7">The sequence shown here is derived from an EMBL/GenBank/DDBJ whole genome shotgun (WGS) entry which is preliminary data.</text>
</comment>
<sequence>MTRTPQPRFIRQSIHWILGALSVLLLYSCGSASSTGMTKPPEQSLPVLTLEKQPATLYREYSASLRGTRDIEIRPQVEGYLQGIAADEGTYVHKGEVLFRIDPRPYLEQLNNAKAGLLSAKAALERSDINVEKLTPLVKNQVVSDIQLKSAQADDAAARAQVARAEAAVSAAAIDVGYTTITAPADGYLGTIPFKTGSLVGPASSEPLTMLSETKEMHVYFSMSEKDFIQFKSQFPGATIEEKIKHLPPVQLVLADNSLYPEKGKVQLAEGQFDPSMGAINFRAVFPNPQGLLRSGNTGKIRIPQRFDEVVMVPQAATYEIQDKTFVFEVAEGNRVSGQPITISGSSGSYYLVTGGVKEGDKIVYTGLDRLKDGMQIIPQPLAMDSLIQTNPL</sequence>
<dbReference type="PANTHER" id="PTHR30158">
    <property type="entry name" value="ACRA/E-RELATED COMPONENT OF DRUG EFFLUX TRANSPORTER"/>
    <property type="match status" value="1"/>
</dbReference>
<dbReference type="Pfam" id="PF25876">
    <property type="entry name" value="HH_MFP_RND"/>
    <property type="match status" value="1"/>
</dbReference>
<dbReference type="PANTHER" id="PTHR30158:SF23">
    <property type="entry name" value="MULTIDRUG RESISTANCE PROTEIN MEXA"/>
    <property type="match status" value="1"/>
</dbReference>
<protein>
    <submittedName>
        <fullName evidence="7">Efflux RND transporter periplasmic adaptor subunit</fullName>
    </submittedName>
</protein>
<evidence type="ECO:0000259" key="5">
    <source>
        <dbReference type="Pfam" id="PF25944"/>
    </source>
</evidence>
<feature type="domain" description="Multidrug resistance protein MdtA-like beta-barrel" evidence="5">
    <location>
        <begin position="217"/>
        <end position="303"/>
    </location>
</feature>
<dbReference type="Pfam" id="PF25944">
    <property type="entry name" value="Beta-barrel_RND"/>
    <property type="match status" value="1"/>
</dbReference>
<name>A0ABP8FIK0_9BACT</name>
<dbReference type="Gene3D" id="1.10.287.470">
    <property type="entry name" value="Helix hairpin bin"/>
    <property type="match status" value="1"/>
</dbReference>
<dbReference type="Gene3D" id="2.40.30.170">
    <property type="match status" value="1"/>
</dbReference>
<dbReference type="InterPro" id="IPR058637">
    <property type="entry name" value="YknX-like_C"/>
</dbReference>
<dbReference type="InterPro" id="IPR058626">
    <property type="entry name" value="MdtA-like_b-barrel"/>
</dbReference>
<feature type="coiled-coil region" evidence="2">
    <location>
        <begin position="107"/>
        <end position="168"/>
    </location>
</feature>
<dbReference type="Gene3D" id="2.40.420.20">
    <property type="match status" value="1"/>
</dbReference>
<feature type="domain" description="Multidrug resistance protein MdtA-like barrel-sandwich hybrid" evidence="4">
    <location>
        <begin position="70"/>
        <end position="208"/>
    </location>
</feature>
<accession>A0ABP8FIK0</accession>
<dbReference type="RefSeq" id="WP_344976126.1">
    <property type="nucleotide sequence ID" value="NZ_BAABFN010000001.1"/>
</dbReference>
<feature type="domain" description="Multidrug resistance protein MdtA-like alpha-helical hairpin" evidence="3">
    <location>
        <begin position="109"/>
        <end position="179"/>
    </location>
</feature>
<comment type="similarity">
    <text evidence="1">Belongs to the membrane fusion protein (MFP) (TC 8.A.1) family.</text>
</comment>
<evidence type="ECO:0000259" key="4">
    <source>
        <dbReference type="Pfam" id="PF25917"/>
    </source>
</evidence>
<dbReference type="EMBL" id="BAABFN010000001">
    <property type="protein sequence ID" value="GAA4304664.1"/>
    <property type="molecule type" value="Genomic_DNA"/>
</dbReference>
<dbReference type="Pfam" id="PF25917">
    <property type="entry name" value="BSH_RND"/>
    <property type="match status" value="1"/>
</dbReference>
<feature type="domain" description="YknX-like C-terminal permuted SH3-like" evidence="6">
    <location>
        <begin position="311"/>
        <end position="377"/>
    </location>
</feature>
<evidence type="ECO:0000256" key="1">
    <source>
        <dbReference type="ARBA" id="ARBA00009477"/>
    </source>
</evidence>
<evidence type="ECO:0000256" key="2">
    <source>
        <dbReference type="SAM" id="Coils"/>
    </source>
</evidence>
<reference evidence="8" key="1">
    <citation type="journal article" date="2019" name="Int. J. Syst. Evol. Microbiol.">
        <title>The Global Catalogue of Microorganisms (GCM) 10K type strain sequencing project: providing services to taxonomists for standard genome sequencing and annotation.</title>
        <authorList>
            <consortium name="The Broad Institute Genomics Platform"/>
            <consortium name="The Broad Institute Genome Sequencing Center for Infectious Disease"/>
            <person name="Wu L."/>
            <person name="Ma J."/>
        </authorList>
    </citation>
    <scope>NUCLEOTIDE SEQUENCE [LARGE SCALE GENOMIC DNA]</scope>
    <source>
        <strain evidence="8">JCM 17664</strain>
    </source>
</reference>
<dbReference type="PROSITE" id="PS51257">
    <property type="entry name" value="PROKAR_LIPOPROTEIN"/>
    <property type="match status" value="1"/>
</dbReference>
<dbReference type="Proteomes" id="UP001501207">
    <property type="component" value="Unassembled WGS sequence"/>
</dbReference>